<reference evidence="5" key="1">
    <citation type="submission" date="2020-08" db="EMBL/GenBank/DDBJ databases">
        <authorList>
            <person name="Hu Y."/>
            <person name="Nguyen S.V."/>
            <person name="Li F."/>
            <person name="Fanning S."/>
        </authorList>
    </citation>
    <scope>NUCLEOTIDE SEQUENCE</scope>
    <source>
        <strain evidence="5">SYSU D8009</strain>
    </source>
</reference>
<feature type="domain" description="Leucine-binding protein" evidence="4">
    <location>
        <begin position="34"/>
        <end position="376"/>
    </location>
</feature>
<sequence>MSVLRRHLLGAVGAGAVLPLSGGRAQTGNQPILRIGVMSDQSGPYSGGAGATSVACTRQAIEEFAAANPGIRAEVLVGDHQNKADVGSNIARQWFDRDGVDVILDVSNSAVALAVHGIAREKDRIHLNSSAATADLTGRLCSPNTIHWTYDTWMLANGTGNAVVRTGGDSWFFIVANFAFGHALERDTADAVRKAGGRVLGRAAHPAPGTTDFSSYLLQAQASRAKVIGLAHAGEDGVNTIKQAAEFGITRSGQQRLAALLLYINDVHAIGLPTAQGLLLTESFYWDLNDRTRAFTQRVLPKTGGQRPNMAQAGCYSATMHYLKAAAGMGVAEAKRSGAATIARMKAMPTDDDVFGAGRIRPDGRKLHPVYLFRVKRPEESRGPWDYYALQATTGTEEAFRPEAEGGCALVAG</sequence>
<dbReference type="GO" id="GO:0006865">
    <property type="term" value="P:amino acid transport"/>
    <property type="evidence" value="ECO:0007669"/>
    <property type="project" value="UniProtKB-KW"/>
</dbReference>
<dbReference type="InterPro" id="IPR028082">
    <property type="entry name" value="Peripla_BP_I"/>
</dbReference>
<protein>
    <submittedName>
        <fullName evidence="5">ABC transporter substrate-binding protein</fullName>
    </submittedName>
</protein>
<comment type="caution">
    <text evidence="5">The sequence shown here is derived from an EMBL/GenBank/DDBJ whole genome shotgun (WGS) entry which is preliminary data.</text>
</comment>
<dbReference type="SUPFAM" id="SSF53822">
    <property type="entry name" value="Periplasmic binding protein-like I"/>
    <property type="match status" value="1"/>
</dbReference>
<accession>A0A9X0R2Y6</accession>
<proteinExistence type="inferred from homology"/>
<keyword evidence="3" id="KW-0813">Transport</keyword>
<dbReference type="InterPro" id="IPR051010">
    <property type="entry name" value="BCAA_transport"/>
</dbReference>
<dbReference type="CDD" id="cd06327">
    <property type="entry name" value="PBP1_SBP-like"/>
    <property type="match status" value="1"/>
</dbReference>
<comment type="similarity">
    <text evidence="1">Belongs to the leucine-binding protein family.</text>
</comment>
<dbReference type="Gene3D" id="3.40.50.2300">
    <property type="match status" value="2"/>
</dbReference>
<evidence type="ECO:0000313" key="5">
    <source>
        <dbReference type="EMBL" id="MBC4017858.1"/>
    </source>
</evidence>
<keyword evidence="2" id="KW-0732">Signal</keyword>
<keyword evidence="3" id="KW-0029">Amino-acid transport</keyword>
<dbReference type="Pfam" id="PF13458">
    <property type="entry name" value="Peripla_BP_6"/>
    <property type="match status" value="1"/>
</dbReference>
<evidence type="ECO:0000259" key="4">
    <source>
        <dbReference type="Pfam" id="PF13458"/>
    </source>
</evidence>
<gene>
    <name evidence="5" type="ORF">H7965_21370</name>
</gene>
<dbReference type="EMBL" id="JACOMF010000036">
    <property type="protein sequence ID" value="MBC4017858.1"/>
    <property type="molecule type" value="Genomic_DNA"/>
</dbReference>
<evidence type="ECO:0000256" key="3">
    <source>
        <dbReference type="ARBA" id="ARBA00022970"/>
    </source>
</evidence>
<dbReference type="PANTHER" id="PTHR30483">
    <property type="entry name" value="LEUCINE-SPECIFIC-BINDING PROTEIN"/>
    <property type="match status" value="1"/>
</dbReference>
<dbReference type="AlphaFoldDB" id="A0A9X0R2Y6"/>
<dbReference type="RefSeq" id="WP_186772608.1">
    <property type="nucleotide sequence ID" value="NZ_JACOMF010000036.1"/>
</dbReference>
<dbReference type="InterPro" id="IPR028081">
    <property type="entry name" value="Leu-bd"/>
</dbReference>
<evidence type="ECO:0000256" key="2">
    <source>
        <dbReference type="ARBA" id="ARBA00022729"/>
    </source>
</evidence>
<dbReference type="Proteomes" id="UP000600101">
    <property type="component" value="Unassembled WGS sequence"/>
</dbReference>
<dbReference type="PANTHER" id="PTHR30483:SF6">
    <property type="entry name" value="PERIPLASMIC BINDING PROTEIN OF ABC TRANSPORTER FOR NATURAL AMINO ACIDS"/>
    <property type="match status" value="1"/>
</dbReference>
<evidence type="ECO:0000256" key="1">
    <source>
        <dbReference type="ARBA" id="ARBA00010062"/>
    </source>
</evidence>
<name>A0A9X0R2Y6_9PROT</name>
<keyword evidence="6" id="KW-1185">Reference proteome</keyword>
<organism evidence="5 6">
    <name type="scientific">Siccirubricoccus deserti</name>
    <dbReference type="NCBI Taxonomy" id="2013562"/>
    <lineage>
        <taxon>Bacteria</taxon>
        <taxon>Pseudomonadati</taxon>
        <taxon>Pseudomonadota</taxon>
        <taxon>Alphaproteobacteria</taxon>
        <taxon>Acetobacterales</taxon>
        <taxon>Roseomonadaceae</taxon>
        <taxon>Siccirubricoccus</taxon>
    </lineage>
</organism>
<evidence type="ECO:0000313" key="6">
    <source>
        <dbReference type="Proteomes" id="UP000600101"/>
    </source>
</evidence>